<dbReference type="Pfam" id="PF07712">
    <property type="entry name" value="SURNod19"/>
    <property type="match status" value="1"/>
</dbReference>
<dbReference type="PANTHER" id="PTHR33390:SF5">
    <property type="entry name" value="STRESS UP-REGULATED NOD 19-RELATED"/>
    <property type="match status" value="1"/>
</dbReference>
<reference evidence="2 3" key="1">
    <citation type="submission" date="2023-01" db="EMBL/GenBank/DDBJ databases">
        <authorList>
            <person name="Kreplak J."/>
        </authorList>
    </citation>
    <scope>NUCLEOTIDE SEQUENCE [LARGE SCALE GENOMIC DNA]</scope>
</reference>
<evidence type="ECO:0008006" key="4">
    <source>
        <dbReference type="Google" id="ProtNLM"/>
    </source>
</evidence>
<feature type="chain" id="PRO_5043583875" description="Stress up-regulated Nod 19 protein" evidence="1">
    <location>
        <begin position="29"/>
        <end position="417"/>
    </location>
</feature>
<dbReference type="Proteomes" id="UP001157006">
    <property type="component" value="Chromosome 3"/>
</dbReference>
<dbReference type="PROSITE" id="PS51257">
    <property type="entry name" value="PROKAR_LIPOPROTEIN"/>
    <property type="match status" value="1"/>
</dbReference>
<organism evidence="2 3">
    <name type="scientific">Vicia faba</name>
    <name type="common">Broad bean</name>
    <name type="synonym">Faba vulgaris</name>
    <dbReference type="NCBI Taxonomy" id="3906"/>
    <lineage>
        <taxon>Eukaryota</taxon>
        <taxon>Viridiplantae</taxon>
        <taxon>Streptophyta</taxon>
        <taxon>Embryophyta</taxon>
        <taxon>Tracheophyta</taxon>
        <taxon>Spermatophyta</taxon>
        <taxon>Magnoliopsida</taxon>
        <taxon>eudicotyledons</taxon>
        <taxon>Gunneridae</taxon>
        <taxon>Pentapetalae</taxon>
        <taxon>rosids</taxon>
        <taxon>fabids</taxon>
        <taxon>Fabales</taxon>
        <taxon>Fabaceae</taxon>
        <taxon>Papilionoideae</taxon>
        <taxon>50 kb inversion clade</taxon>
        <taxon>NPAAA clade</taxon>
        <taxon>Hologalegina</taxon>
        <taxon>IRL clade</taxon>
        <taxon>Fabeae</taxon>
        <taxon>Vicia</taxon>
    </lineage>
</organism>
<gene>
    <name evidence="2" type="ORF">VFH_III027320</name>
</gene>
<evidence type="ECO:0000313" key="2">
    <source>
        <dbReference type="EMBL" id="CAI8602170.1"/>
    </source>
</evidence>
<sequence length="417" mass="46732">MRIVSQEWKLSLTILVLVLLSCTPFSSAVSRKTNKNIKTNVFLSPKIELSPGSVSNKLYFDVDFPRGHISLKSFNAELVDDAGNSIPLSQTYLHHWIFLRYHQPKNVTHDSQSNITFVRNSGFCQENVFGQYYGLGSETRGTETYIPDPYGIEVGNPDEIPKGYVEKWMFNIHAIDTRGVEDKMGCIECKCDLYNVTKDEDGVALSPGYKGGLQCCPDNSKCKMVKGFLGSKRSIYLKYTVIWMNWDTFIVPAKIYIIDVTDSLKILDKSKGKSVEHDCKIEYEVEPCSKSNVNGSDCVDVRKSSFPMQNGGYFVYGVGHMHVGSIGTTLYRKDGKVICSSIPIYGNRSEAGNEKGYVVGMSTCYPQLGSIKILDGETLTLEAKYNNSIRHSGVMGLFYFLVAEKLPHHHMFNVPTI</sequence>
<accession>A0AAV0ZUV9</accession>
<evidence type="ECO:0000256" key="1">
    <source>
        <dbReference type="SAM" id="SignalP"/>
    </source>
</evidence>
<name>A0AAV0ZUV9_VICFA</name>
<keyword evidence="3" id="KW-1185">Reference proteome</keyword>
<protein>
    <recommendedName>
        <fullName evidence="4">Stress up-regulated Nod 19 protein</fullName>
    </recommendedName>
</protein>
<dbReference type="PANTHER" id="PTHR33390">
    <property type="entry name" value="STRESS UP-REGULATED NOD 19 PROTEIN"/>
    <property type="match status" value="1"/>
</dbReference>
<keyword evidence="1" id="KW-0732">Signal</keyword>
<evidence type="ECO:0000313" key="3">
    <source>
        <dbReference type="Proteomes" id="UP001157006"/>
    </source>
</evidence>
<dbReference type="AlphaFoldDB" id="A0AAV0ZUV9"/>
<dbReference type="EMBL" id="OX451738">
    <property type="protein sequence ID" value="CAI8602170.1"/>
    <property type="molecule type" value="Genomic_DNA"/>
</dbReference>
<dbReference type="InterPro" id="IPR011692">
    <property type="entry name" value="Stress_up-reg_Nod19"/>
</dbReference>
<feature type="signal peptide" evidence="1">
    <location>
        <begin position="1"/>
        <end position="28"/>
    </location>
</feature>
<proteinExistence type="predicted"/>